<dbReference type="InterPro" id="IPR029069">
    <property type="entry name" value="HotDog_dom_sf"/>
</dbReference>
<evidence type="ECO:0000256" key="1">
    <source>
        <dbReference type="ARBA" id="ARBA00010458"/>
    </source>
</evidence>
<evidence type="ECO:0000259" key="4">
    <source>
        <dbReference type="PROSITE" id="PS51770"/>
    </source>
</evidence>
<dbReference type="GO" id="GO:0052816">
    <property type="term" value="F:long-chain fatty acyl-CoA hydrolase activity"/>
    <property type="evidence" value="ECO:0007669"/>
    <property type="project" value="TreeGrafter"/>
</dbReference>
<dbReference type="Gene3D" id="3.10.129.10">
    <property type="entry name" value="Hotdog Thioesterase"/>
    <property type="match status" value="1"/>
</dbReference>
<protein>
    <submittedName>
        <fullName evidence="5">Acyl-CoA thioesterase</fullName>
    </submittedName>
</protein>
<keyword evidence="2 3" id="KW-0378">Hydrolase</keyword>
<sequence>MKFFSRKWIKPEDLNAHNTLFGGRLLAWIDEEAAIYAMCQVDSKSMVTKFISEINFVSSAKFGDVVEIGFEAIAFGTSSITMRCLARNKNTKQDILTIEKIVFVKLDAEGKPCPHGKTLPEKQQCN</sequence>
<dbReference type="AlphaFoldDB" id="A0AAT9FM20"/>
<dbReference type="InterPro" id="IPR033120">
    <property type="entry name" value="HOTDOG_ACOT"/>
</dbReference>
<organism evidence="5">
    <name type="scientific">Oceaniferula spumae</name>
    <dbReference type="NCBI Taxonomy" id="2979115"/>
    <lineage>
        <taxon>Bacteria</taxon>
        <taxon>Pseudomonadati</taxon>
        <taxon>Verrucomicrobiota</taxon>
        <taxon>Verrucomicrobiia</taxon>
        <taxon>Verrucomicrobiales</taxon>
        <taxon>Verrucomicrobiaceae</taxon>
        <taxon>Oceaniferula</taxon>
    </lineage>
</organism>
<dbReference type="GO" id="GO:0009062">
    <property type="term" value="P:fatty acid catabolic process"/>
    <property type="evidence" value="ECO:0007669"/>
    <property type="project" value="TreeGrafter"/>
</dbReference>
<dbReference type="PROSITE" id="PS51770">
    <property type="entry name" value="HOTDOG_ACOT"/>
    <property type="match status" value="1"/>
</dbReference>
<dbReference type="EMBL" id="AP026866">
    <property type="protein sequence ID" value="BDS06962.1"/>
    <property type="molecule type" value="Genomic_DNA"/>
</dbReference>
<accession>A0AAT9FM20</accession>
<dbReference type="SUPFAM" id="SSF54637">
    <property type="entry name" value="Thioesterase/thiol ester dehydrase-isomerase"/>
    <property type="match status" value="1"/>
</dbReference>
<dbReference type="GO" id="GO:0006637">
    <property type="term" value="P:acyl-CoA metabolic process"/>
    <property type="evidence" value="ECO:0007669"/>
    <property type="project" value="TreeGrafter"/>
</dbReference>
<dbReference type="CDD" id="cd03442">
    <property type="entry name" value="BFIT_BACH"/>
    <property type="match status" value="1"/>
</dbReference>
<proteinExistence type="inferred from homology"/>
<comment type="similarity">
    <text evidence="1">Belongs to the acyl coenzyme A hydrolase family.</text>
</comment>
<dbReference type="PANTHER" id="PTHR11049">
    <property type="entry name" value="ACYL COENZYME A THIOESTER HYDROLASE"/>
    <property type="match status" value="1"/>
</dbReference>
<dbReference type="GO" id="GO:0005829">
    <property type="term" value="C:cytosol"/>
    <property type="evidence" value="ECO:0007669"/>
    <property type="project" value="TreeGrafter"/>
</dbReference>
<feature type="domain" description="HotDog ACOT-type" evidence="4">
    <location>
        <begin position="1"/>
        <end position="109"/>
    </location>
</feature>
<dbReference type="InterPro" id="IPR040170">
    <property type="entry name" value="Cytosol_ACT"/>
</dbReference>
<evidence type="ECO:0000256" key="2">
    <source>
        <dbReference type="ARBA" id="ARBA00022801"/>
    </source>
</evidence>
<gene>
    <name evidence="5" type="ORF">NT6N_20020</name>
</gene>
<dbReference type="InterPro" id="IPR006683">
    <property type="entry name" value="Thioestr_dom"/>
</dbReference>
<reference evidence="5" key="1">
    <citation type="submission" date="2024-07" db="EMBL/GenBank/DDBJ databases">
        <title>Complete genome sequence of Verrucomicrobiaceae bacterium NT6N.</title>
        <authorList>
            <person name="Huang C."/>
            <person name="Takami H."/>
            <person name="Hamasaki K."/>
        </authorList>
    </citation>
    <scope>NUCLEOTIDE SEQUENCE</scope>
    <source>
        <strain evidence="5">NT6N</strain>
    </source>
</reference>
<name>A0AAT9FM20_9BACT</name>
<dbReference type="PANTHER" id="PTHR11049:SF31">
    <property type="entry name" value="HOTDOG ACOT-TYPE DOMAIN-CONTAINING PROTEIN"/>
    <property type="match status" value="1"/>
</dbReference>
<evidence type="ECO:0000313" key="5">
    <source>
        <dbReference type="EMBL" id="BDS06962.1"/>
    </source>
</evidence>
<dbReference type="Pfam" id="PF03061">
    <property type="entry name" value="4HBT"/>
    <property type="match status" value="1"/>
</dbReference>
<evidence type="ECO:0000256" key="3">
    <source>
        <dbReference type="PROSITE-ProRule" id="PRU01106"/>
    </source>
</evidence>
<dbReference type="KEGG" id="osu:NT6N_20020"/>